<dbReference type="Gene3D" id="1.10.439.10">
    <property type="entry name" value="Penicillin Amidohydrolase, domain 1"/>
    <property type="match status" value="1"/>
</dbReference>
<dbReference type="AlphaFoldDB" id="A6EUX4"/>
<dbReference type="InterPro" id="IPR023343">
    <property type="entry name" value="Penicillin_amidase_dom1"/>
</dbReference>
<dbReference type="InterPro" id="IPR029055">
    <property type="entry name" value="Ntn_hydrolases_N"/>
</dbReference>
<protein>
    <submittedName>
        <fullName evidence="7">Peptidase S45, penicillin amidase</fullName>
    </submittedName>
</protein>
<keyword evidence="3 6" id="KW-0732">Signal</keyword>
<gene>
    <name evidence="7" type="ORF">MDG893_10496</name>
</gene>
<dbReference type="Proteomes" id="UP000005856">
    <property type="component" value="Unassembled WGS sequence"/>
</dbReference>
<dbReference type="InterPro" id="IPR043146">
    <property type="entry name" value="Penicillin_amidase_N_B-knob"/>
</dbReference>
<dbReference type="InterPro" id="IPR002692">
    <property type="entry name" value="S45"/>
</dbReference>
<dbReference type="GO" id="GO:0017000">
    <property type="term" value="P:antibiotic biosynthetic process"/>
    <property type="evidence" value="ECO:0007669"/>
    <property type="project" value="InterPro"/>
</dbReference>
<evidence type="ECO:0000256" key="2">
    <source>
        <dbReference type="ARBA" id="ARBA00006586"/>
    </source>
</evidence>
<comment type="similarity">
    <text evidence="2">Belongs to the peptidase S45 family.</text>
</comment>
<dbReference type="SUPFAM" id="SSF56235">
    <property type="entry name" value="N-terminal nucleophile aminohydrolases (Ntn hydrolases)"/>
    <property type="match status" value="1"/>
</dbReference>
<dbReference type="PANTHER" id="PTHR34218:SF3">
    <property type="entry name" value="ACYL-HOMOSERINE LACTONE ACYLASE PVDQ"/>
    <property type="match status" value="1"/>
</dbReference>
<dbReference type="Pfam" id="PF01804">
    <property type="entry name" value="Penicil_amidase"/>
    <property type="match status" value="1"/>
</dbReference>
<feature type="signal peptide" evidence="6">
    <location>
        <begin position="1"/>
        <end position="30"/>
    </location>
</feature>
<organism evidence="7 8">
    <name type="scientific">Marinobacter algicola DG893</name>
    <dbReference type="NCBI Taxonomy" id="443152"/>
    <lineage>
        <taxon>Bacteria</taxon>
        <taxon>Pseudomonadati</taxon>
        <taxon>Pseudomonadota</taxon>
        <taxon>Gammaproteobacteria</taxon>
        <taxon>Pseudomonadales</taxon>
        <taxon>Marinobacteraceae</taxon>
        <taxon>Marinobacter</taxon>
    </lineage>
</organism>
<evidence type="ECO:0000256" key="4">
    <source>
        <dbReference type="ARBA" id="ARBA00022801"/>
    </source>
</evidence>
<sequence length="882" mass="95001">MKSLRKPFRSANKGALKAAGVALASSFLIAGCFDGSSSSSDSDSSVNEQLFPADGKFEATIRRTTNGVPHVKADNLASVAFGAGYAQTQDNVCLLAEAIVKARSERAKYFGPGPGDINIINDFSYKAQKILSGAEEEYPNLSAETRAMIEGFTAGYNKYVNETAPGDLPSECRDQPWVKEITPVDLFAHYRIVGQYASGALFATGAVFVAVPDGESPLPTPVASVTGTEGKEQQNDLKRMVANAHIGASSQTDFQDIGLGSNAWGIGSNMSEQGKGALLANPHFPYTGHRRLYQVQLTVPGYLNTNGAGLLGTAIPLINFNENLAWSHTVTTSRRFTLYELTLKDGDDFTYVKDGVEKPITSETYQVEVNTGGPTPLVLEKTFYFSEYGPMLAADAVTGGALPAWGANGTAYTYRDANAGTEKLLDTWLQMSRASNLDEFQAVFENCGTTFWTNTTYADDQGNAYYIDSSSVPNLSGAALAVVDFKRAVNAGYNQLFNNGLTLLDGSKSRDDWVEGKCNGLVPFEQRPQMVRKDWVQNSNDSYWSTNPDQFLTGFSPLFGSEETPLNPRTRIGISMLQNPMDAGFADRAPAGQDGKFGAIDLIEVIYNNRTWYTDMFLAELRSRCTTIGATPVNLSAGGTRTVNTACDVLQSWDGVYDTDSIGAHVFRVFIANYREDFGTDLTVPFDAADPVATPSTPSASNAGTADDTMLIALADGLEALDSVNIAYDSPLGDVQYYQPTGGVPPGGTPTTLGNPFPWHGGDGSIDGAFNAIGVVTSPVAEDTVFPRIAPETISNTAGLSDQSGEGWQMARGTSWHFGLEFTEQGPVAYGLTSYSQSSDSDSTHFNDQSLRYSEEDYRQFWFDEADIEANLLANGEITITN</sequence>
<dbReference type="PROSITE" id="PS51257">
    <property type="entry name" value="PROKAR_LIPOPROTEIN"/>
    <property type="match status" value="1"/>
</dbReference>
<keyword evidence="4" id="KW-0378">Hydrolase</keyword>
<reference evidence="7 8" key="1">
    <citation type="submission" date="2007-06" db="EMBL/GenBank/DDBJ databases">
        <authorList>
            <person name="Green D."/>
            <person name="Ferriera S."/>
            <person name="Johnson J."/>
            <person name="Kravitz S."/>
            <person name="Beeson K."/>
            <person name="Sutton G."/>
            <person name="Rogers Y.-H."/>
            <person name="Friedman R."/>
            <person name="Frazier M."/>
            <person name="Venter J.C."/>
        </authorList>
    </citation>
    <scope>NUCLEOTIDE SEQUENCE [LARGE SCALE GENOMIC DNA]</scope>
    <source>
        <strain evidence="7 8">DG893</strain>
    </source>
</reference>
<dbReference type="Gene3D" id="1.10.1400.10">
    <property type="match status" value="1"/>
</dbReference>
<dbReference type="Gene3D" id="3.60.20.10">
    <property type="entry name" value="Glutamine Phosphoribosylpyrophosphate, subunit 1, domain 1"/>
    <property type="match status" value="1"/>
</dbReference>
<comment type="caution">
    <text evidence="7">The sequence shown here is derived from an EMBL/GenBank/DDBJ whole genome shotgun (WGS) entry which is preliminary data.</text>
</comment>
<dbReference type="PANTHER" id="PTHR34218">
    <property type="entry name" value="PEPTIDASE S45 PENICILLIN AMIDASE"/>
    <property type="match status" value="1"/>
</dbReference>
<evidence type="ECO:0000256" key="1">
    <source>
        <dbReference type="ARBA" id="ARBA00004418"/>
    </source>
</evidence>
<feature type="chain" id="PRO_5002692451" evidence="6">
    <location>
        <begin position="31"/>
        <end position="882"/>
    </location>
</feature>
<proteinExistence type="inferred from homology"/>
<comment type="subcellular location">
    <subcellularLocation>
        <location evidence="1">Periplasm</location>
    </subcellularLocation>
</comment>
<accession>A6EUX4</accession>
<dbReference type="eggNOG" id="COG2366">
    <property type="taxonomic scope" value="Bacteria"/>
</dbReference>
<dbReference type="OrthoDB" id="9760084at2"/>
<evidence type="ECO:0000256" key="3">
    <source>
        <dbReference type="ARBA" id="ARBA00022729"/>
    </source>
</evidence>
<dbReference type="Gene3D" id="2.30.120.10">
    <property type="match status" value="1"/>
</dbReference>
<dbReference type="RefSeq" id="WP_007151825.1">
    <property type="nucleotide sequence ID" value="NZ_ABCP01000001.1"/>
</dbReference>
<evidence type="ECO:0000256" key="5">
    <source>
        <dbReference type="ARBA" id="ARBA00023145"/>
    </source>
</evidence>
<name>A6EUX4_9GAMM</name>
<dbReference type="STRING" id="443152.MDG893_10496"/>
<evidence type="ECO:0000313" key="8">
    <source>
        <dbReference type="Proteomes" id="UP000005856"/>
    </source>
</evidence>
<dbReference type="GO" id="GO:0042597">
    <property type="term" value="C:periplasmic space"/>
    <property type="evidence" value="ECO:0007669"/>
    <property type="project" value="UniProtKB-SubCell"/>
</dbReference>
<dbReference type="MEROPS" id="S45.004"/>
<dbReference type="GO" id="GO:0016811">
    <property type="term" value="F:hydrolase activity, acting on carbon-nitrogen (but not peptide) bonds, in linear amides"/>
    <property type="evidence" value="ECO:0007669"/>
    <property type="project" value="InterPro"/>
</dbReference>
<evidence type="ECO:0000313" key="7">
    <source>
        <dbReference type="EMBL" id="EDM49623.1"/>
    </source>
</evidence>
<keyword evidence="5" id="KW-0865">Zymogen</keyword>
<keyword evidence="8" id="KW-1185">Reference proteome</keyword>
<dbReference type="InterPro" id="IPR043147">
    <property type="entry name" value="Penicillin_amidase_A-knob"/>
</dbReference>
<dbReference type="EMBL" id="ABCP01000001">
    <property type="protein sequence ID" value="EDM49623.1"/>
    <property type="molecule type" value="Genomic_DNA"/>
</dbReference>
<evidence type="ECO:0000256" key="6">
    <source>
        <dbReference type="SAM" id="SignalP"/>
    </source>
</evidence>